<dbReference type="Proteomes" id="UP001162162">
    <property type="component" value="Unassembled WGS sequence"/>
</dbReference>
<dbReference type="AlphaFoldDB" id="A0AAV8Z481"/>
<comment type="caution">
    <text evidence="1">The sequence shown here is derived from an EMBL/GenBank/DDBJ whole genome shotgun (WGS) entry which is preliminary data.</text>
</comment>
<evidence type="ECO:0000313" key="2">
    <source>
        <dbReference type="Proteomes" id="UP001162162"/>
    </source>
</evidence>
<name>A0AAV8Z481_9CUCU</name>
<dbReference type="EMBL" id="JAPWTK010000019">
    <property type="protein sequence ID" value="KAJ8958110.1"/>
    <property type="molecule type" value="Genomic_DNA"/>
</dbReference>
<accession>A0AAV8Z481</accession>
<protein>
    <submittedName>
        <fullName evidence="1">Uncharacterized protein</fullName>
    </submittedName>
</protein>
<gene>
    <name evidence="1" type="ORF">NQ318_006039</name>
</gene>
<reference evidence="1" key="1">
    <citation type="journal article" date="2023" name="Insect Mol. Biol.">
        <title>Genome sequencing provides insights into the evolution of gene families encoding plant cell wall-degrading enzymes in longhorned beetles.</title>
        <authorList>
            <person name="Shin N.R."/>
            <person name="Okamura Y."/>
            <person name="Kirsch R."/>
            <person name="Pauchet Y."/>
        </authorList>
    </citation>
    <scope>NUCLEOTIDE SEQUENCE</scope>
    <source>
        <strain evidence="1">AMC_N1</strain>
    </source>
</reference>
<organism evidence="1 2">
    <name type="scientific">Aromia moschata</name>
    <dbReference type="NCBI Taxonomy" id="1265417"/>
    <lineage>
        <taxon>Eukaryota</taxon>
        <taxon>Metazoa</taxon>
        <taxon>Ecdysozoa</taxon>
        <taxon>Arthropoda</taxon>
        <taxon>Hexapoda</taxon>
        <taxon>Insecta</taxon>
        <taxon>Pterygota</taxon>
        <taxon>Neoptera</taxon>
        <taxon>Endopterygota</taxon>
        <taxon>Coleoptera</taxon>
        <taxon>Polyphaga</taxon>
        <taxon>Cucujiformia</taxon>
        <taxon>Chrysomeloidea</taxon>
        <taxon>Cerambycidae</taxon>
        <taxon>Cerambycinae</taxon>
        <taxon>Callichromatini</taxon>
        <taxon>Aromia</taxon>
    </lineage>
</organism>
<keyword evidence="2" id="KW-1185">Reference proteome</keyword>
<sequence length="77" mass="9088">MCPKTNKLFCFICLVMGGNRSTWTQEGDNKINVVNMFTYSVLMSALYDKLALINNLELLVILWRKHDRNYFKEEITH</sequence>
<evidence type="ECO:0000313" key="1">
    <source>
        <dbReference type="EMBL" id="KAJ8958110.1"/>
    </source>
</evidence>
<proteinExistence type="predicted"/>